<evidence type="ECO:0000313" key="1">
    <source>
        <dbReference type="EMBL" id="KAF2424808.1"/>
    </source>
</evidence>
<protein>
    <submittedName>
        <fullName evidence="1">Heme-dependent catalase</fullName>
    </submittedName>
</protein>
<name>A0A9P4NKK6_9PEZI</name>
<comment type="caution">
    <text evidence="1">The sequence shown here is derived from an EMBL/GenBank/DDBJ whole genome shotgun (WGS) entry which is preliminary data.</text>
</comment>
<dbReference type="OrthoDB" id="3358373at2759"/>
<proteinExistence type="predicted"/>
<sequence length="362" mass="41784">MNGNSDNLASRKYISWEAEGVEKIQPNEEEDIKIVCEQTNHMQKVQFNKGRHCFGGTHARTQGIVKAKFIVEDSLPAHLKQTELFDHGGEYDVACRYSSEPGDPGLDDRILQPRGFAMKLFGVVGEKYEAGKDIPTQDIGFYSAPAIELADARTTREILDLRIKYGNDKKELYEHLEQRKDTDLQKARDQVPNTHLESTRYYSQTAYRYGDFVVKYSLVPSSATQKKLAEETPRPVDGDDILHRWLQNFHRDHEAEYLFQVQLLENLEDQPVEYAGSEWDAEKYPWQSVAKLVIPKQDSFIYARKAFWEENLRVDPWLGLKKFQPLGSSNRLRRSLYPVSAGLRRKMNAKEEIHVTTISELP</sequence>
<dbReference type="PANTHER" id="PTHR36195:SF4">
    <property type="entry name" value="DOMAIN PROTEIN, PUTATIVE (AFU_ORTHOLOGUE AFUA_5G01990)-RELATED"/>
    <property type="match status" value="1"/>
</dbReference>
<dbReference type="Gene3D" id="2.40.180.10">
    <property type="entry name" value="Catalase core domain"/>
    <property type="match status" value="1"/>
</dbReference>
<gene>
    <name evidence="1" type="ORF">EJ08DRAFT_736956</name>
</gene>
<evidence type="ECO:0000313" key="2">
    <source>
        <dbReference type="Proteomes" id="UP000800235"/>
    </source>
</evidence>
<dbReference type="GO" id="GO:0020037">
    <property type="term" value="F:heme binding"/>
    <property type="evidence" value="ECO:0007669"/>
    <property type="project" value="InterPro"/>
</dbReference>
<dbReference type="Proteomes" id="UP000800235">
    <property type="component" value="Unassembled WGS sequence"/>
</dbReference>
<accession>A0A9P4NKK6</accession>
<reference evidence="1" key="1">
    <citation type="journal article" date="2020" name="Stud. Mycol.">
        <title>101 Dothideomycetes genomes: a test case for predicting lifestyles and emergence of pathogens.</title>
        <authorList>
            <person name="Haridas S."/>
            <person name="Albert R."/>
            <person name="Binder M."/>
            <person name="Bloem J."/>
            <person name="Labutti K."/>
            <person name="Salamov A."/>
            <person name="Andreopoulos B."/>
            <person name="Baker S."/>
            <person name="Barry K."/>
            <person name="Bills G."/>
            <person name="Bluhm B."/>
            <person name="Cannon C."/>
            <person name="Castanera R."/>
            <person name="Culley D."/>
            <person name="Daum C."/>
            <person name="Ezra D."/>
            <person name="Gonzalez J."/>
            <person name="Henrissat B."/>
            <person name="Kuo A."/>
            <person name="Liang C."/>
            <person name="Lipzen A."/>
            <person name="Lutzoni F."/>
            <person name="Magnuson J."/>
            <person name="Mondo S."/>
            <person name="Nolan M."/>
            <person name="Ohm R."/>
            <person name="Pangilinan J."/>
            <person name="Park H.-J."/>
            <person name="Ramirez L."/>
            <person name="Alfaro M."/>
            <person name="Sun H."/>
            <person name="Tritt A."/>
            <person name="Yoshinaga Y."/>
            <person name="Zwiers L.-H."/>
            <person name="Turgeon B."/>
            <person name="Goodwin S."/>
            <person name="Spatafora J."/>
            <person name="Crous P."/>
            <person name="Grigoriev I."/>
        </authorList>
    </citation>
    <scope>NUCLEOTIDE SEQUENCE</scope>
    <source>
        <strain evidence="1">CBS 130266</strain>
    </source>
</reference>
<dbReference type="InterPro" id="IPR020835">
    <property type="entry name" value="Catalase_sf"/>
</dbReference>
<dbReference type="SUPFAM" id="SSF56634">
    <property type="entry name" value="Heme-dependent catalase-like"/>
    <property type="match status" value="1"/>
</dbReference>
<dbReference type="AlphaFoldDB" id="A0A9P4NKK6"/>
<dbReference type="PANTHER" id="PTHR36195">
    <property type="entry name" value="DOMAIN PROTEIN, PUTATIVE (AFU_ORTHOLOGUE AFUA_5G01990)-RELATED-RELATED"/>
    <property type="match status" value="1"/>
</dbReference>
<dbReference type="EMBL" id="MU007073">
    <property type="protein sequence ID" value="KAF2424808.1"/>
    <property type="molecule type" value="Genomic_DNA"/>
</dbReference>
<organism evidence="1 2">
    <name type="scientific">Tothia fuscella</name>
    <dbReference type="NCBI Taxonomy" id="1048955"/>
    <lineage>
        <taxon>Eukaryota</taxon>
        <taxon>Fungi</taxon>
        <taxon>Dikarya</taxon>
        <taxon>Ascomycota</taxon>
        <taxon>Pezizomycotina</taxon>
        <taxon>Dothideomycetes</taxon>
        <taxon>Pleosporomycetidae</taxon>
        <taxon>Venturiales</taxon>
        <taxon>Cylindrosympodiaceae</taxon>
        <taxon>Tothia</taxon>
    </lineage>
</organism>
<keyword evidence="2" id="KW-1185">Reference proteome</keyword>